<comment type="cofactor">
    <cofactor evidence="1">
        <name>Fe(2+)</name>
        <dbReference type="ChEBI" id="CHEBI:29033"/>
    </cofactor>
</comment>
<feature type="compositionally biased region" description="Basic residues" evidence="15">
    <location>
        <begin position="941"/>
        <end position="951"/>
    </location>
</feature>
<dbReference type="SMART" id="SM00545">
    <property type="entry name" value="JmjN"/>
    <property type="match status" value="1"/>
</dbReference>
<dbReference type="InterPro" id="IPR013083">
    <property type="entry name" value="Znf_RING/FYVE/PHD"/>
</dbReference>
<proteinExistence type="inferred from homology"/>
<evidence type="ECO:0000313" key="19">
    <source>
        <dbReference type="EMBL" id="KAL3314992.1"/>
    </source>
</evidence>
<feature type="compositionally biased region" description="Basic and acidic residues" evidence="15">
    <location>
        <begin position="912"/>
        <end position="931"/>
    </location>
</feature>
<dbReference type="InterPro" id="IPR019787">
    <property type="entry name" value="Znf_PHD-finger"/>
</dbReference>
<comment type="caution">
    <text evidence="19">The sequence shown here is derived from an EMBL/GenBank/DDBJ whole genome shotgun (WGS) entry which is preliminary data.</text>
</comment>
<dbReference type="SMART" id="SM00501">
    <property type="entry name" value="BRIGHT"/>
    <property type="match status" value="1"/>
</dbReference>
<evidence type="ECO:0000256" key="9">
    <source>
        <dbReference type="ARBA" id="ARBA00022853"/>
    </source>
</evidence>
<evidence type="ECO:0000256" key="10">
    <source>
        <dbReference type="ARBA" id="ARBA00022964"/>
    </source>
</evidence>
<dbReference type="InterPro" id="IPR003349">
    <property type="entry name" value="JmjN"/>
</dbReference>
<dbReference type="InterPro" id="IPR011011">
    <property type="entry name" value="Znf_FYVE_PHD"/>
</dbReference>
<gene>
    <name evidence="19" type="primary">KDM5A_3</name>
    <name evidence="19" type="ORF">Ciccas_006374</name>
</gene>
<keyword evidence="5" id="KW-0479">Metal-binding</keyword>
<dbReference type="Pfam" id="PF00628">
    <property type="entry name" value="PHD"/>
    <property type="match status" value="1"/>
</dbReference>
<dbReference type="InterPro" id="IPR036431">
    <property type="entry name" value="ARID_dom_sf"/>
</dbReference>
<dbReference type="Gene3D" id="3.30.40.10">
    <property type="entry name" value="Zinc/RING finger domain, C3HC4 (zinc finger)"/>
    <property type="match status" value="1"/>
</dbReference>
<dbReference type="InterPro" id="IPR001606">
    <property type="entry name" value="ARID_dom"/>
</dbReference>
<dbReference type="PROSITE" id="PS51011">
    <property type="entry name" value="ARID"/>
    <property type="match status" value="1"/>
</dbReference>
<keyword evidence="7" id="KW-0863">Zinc-finger</keyword>
<evidence type="ECO:0000256" key="3">
    <source>
        <dbReference type="ARBA" id="ARBA00006801"/>
    </source>
</evidence>
<feature type="domain" description="ARID" evidence="16">
    <location>
        <begin position="82"/>
        <end position="172"/>
    </location>
</feature>
<evidence type="ECO:0000256" key="8">
    <source>
        <dbReference type="ARBA" id="ARBA00022833"/>
    </source>
</evidence>
<dbReference type="SMART" id="SM00249">
    <property type="entry name" value="PHD"/>
    <property type="match status" value="1"/>
</dbReference>
<dbReference type="SMART" id="SM01014">
    <property type="entry name" value="ARID"/>
    <property type="match status" value="1"/>
</dbReference>
<evidence type="ECO:0000259" key="18">
    <source>
        <dbReference type="PROSITE" id="PS51184"/>
    </source>
</evidence>
<protein>
    <recommendedName>
        <fullName evidence="4">[histone H3]-trimethyl-L-lysine(4) demethylase</fullName>
        <ecNumber evidence="4">1.14.11.67</ecNumber>
    </recommendedName>
</protein>
<evidence type="ECO:0000256" key="1">
    <source>
        <dbReference type="ARBA" id="ARBA00001954"/>
    </source>
</evidence>
<keyword evidence="8" id="KW-0862">Zinc</keyword>
<evidence type="ECO:0000313" key="20">
    <source>
        <dbReference type="Proteomes" id="UP001626550"/>
    </source>
</evidence>
<feature type="domain" description="JmjC" evidence="18">
    <location>
        <begin position="342"/>
        <end position="508"/>
    </location>
</feature>
<sequence length="1086" mass="124855">MPESFKDNTTFRRPPSCPIFDPTKEEFEDALAYINKISKIGVKYGIVKIRPPTGWRVPFAIDEKNFTFTPRIQNLGDVGAYNRLKASFVTGLLNYWKVQGVTLYALEIKGRQIDVHSFWKVVNKLGGYQQVCENHLWTKVCEALDLTTTGGNPQSLQSKYKKIILPYEEFKRNLQDNSKVAKKVESEVNKRLSLSHLVCKECDKSDHEKSFTICAKCGPMGAYHYYCLDPPLTAVPKGKWYCKTCFLDEFRSMNGAMFGFSRSTKRYTLQRFNSHADEFKKKYFGKPTQMVQYEEAEREFWRLINDETTDLPVEYGADLSVRNVGSGFPTKYRNHKKAIEKDYIDSTWNLNTLSTDFNSALRFMPRDISGMVVPWVYVGMCFSFFCWHIEDHWSYSINYNHLGEPKTWYGISSQHAEHFDNFMKEQANELFESAPDLLHHMTMMMCPSKLMDQGIPIYRADQFPGEFIITFPRAYHAGFNQGFNVAEAVNFCPHDWLEMGKNCITNYSLVKRPPVFAHSELLCRMAAESEQLNVEFLMVVSEQLRELLETEKTMRRQLVKVGVCRTERMVFEDWEDERRECNFCRTTLFTSGLTCRCKKMVCLEHYQALDCCPASELVMRYRYDLEEFNELLTSLDDRLNEYLEWDKEVKKIHASTQKLDTAAAESSETKPALHQLEHLVAVGKQRNYSLDQINTLQKILDDVNQCAEVFLKIISSLDSVDESNTSFDTGDCKRNSRSKMRVSRPNCVSKITLSELEDLVKMADDLPCLITESSSLKSFHGRVQEWCENTKEILLKVDAPADKMEEEEEVAGEGDSVAGSESTTWSVCNASPHLNEILATIEKLHELRNFSQSVVVQLPDMKRLTLVIECVEWLKRVQDRFASSLAQDAVFQATEEKPAMKQEEEEMEIDTEDKKKNKTEEEEMELSRETLVEPLVDWQPRKRQGGRKGSRKSATTGKRARTSQKDQLEPSAAASEDESLAEEADLDTQQSQEDSNHTPEIDAHFVQLLHSLKSRHKLGFDEISKLRTEGTALVEKLQELKIMTGAQVTMRTVLQAALEDTDATLKQWHCKALAMKALIDRVIASE</sequence>
<dbReference type="SUPFAM" id="SSF51197">
    <property type="entry name" value="Clavaminate synthase-like"/>
    <property type="match status" value="1"/>
</dbReference>
<dbReference type="SUPFAM" id="SSF46774">
    <property type="entry name" value="ARID-like"/>
    <property type="match status" value="1"/>
</dbReference>
<dbReference type="GO" id="GO:0005634">
    <property type="term" value="C:nucleus"/>
    <property type="evidence" value="ECO:0007669"/>
    <property type="project" value="UniProtKB-SubCell"/>
</dbReference>
<dbReference type="Proteomes" id="UP001626550">
    <property type="component" value="Unassembled WGS sequence"/>
</dbReference>
<dbReference type="SMART" id="SM00558">
    <property type="entry name" value="JmjC"/>
    <property type="match status" value="1"/>
</dbReference>
<keyword evidence="10" id="KW-0223">Dioxygenase</keyword>
<dbReference type="SUPFAM" id="SSF57903">
    <property type="entry name" value="FYVE/PHD zinc finger"/>
    <property type="match status" value="1"/>
</dbReference>
<comment type="similarity">
    <text evidence="3">Belongs to the JARID1 histone demethylase family.</text>
</comment>
<evidence type="ECO:0000256" key="6">
    <source>
        <dbReference type="ARBA" id="ARBA00022737"/>
    </source>
</evidence>
<evidence type="ECO:0000256" key="13">
    <source>
        <dbReference type="ARBA" id="ARBA00023242"/>
    </source>
</evidence>
<organism evidence="19 20">
    <name type="scientific">Cichlidogyrus casuarinus</name>
    <dbReference type="NCBI Taxonomy" id="1844966"/>
    <lineage>
        <taxon>Eukaryota</taxon>
        <taxon>Metazoa</taxon>
        <taxon>Spiralia</taxon>
        <taxon>Lophotrochozoa</taxon>
        <taxon>Platyhelminthes</taxon>
        <taxon>Monogenea</taxon>
        <taxon>Monopisthocotylea</taxon>
        <taxon>Dactylogyridea</taxon>
        <taxon>Ancyrocephalidae</taxon>
        <taxon>Cichlidogyrus</taxon>
    </lineage>
</organism>
<dbReference type="EC" id="1.14.11.67" evidence="4"/>
<dbReference type="PROSITE" id="PS51183">
    <property type="entry name" value="JMJN"/>
    <property type="match status" value="1"/>
</dbReference>
<dbReference type="Gene3D" id="2.60.120.650">
    <property type="entry name" value="Cupin"/>
    <property type="match status" value="1"/>
</dbReference>
<keyword evidence="11" id="KW-0560">Oxidoreductase</keyword>
<evidence type="ECO:0000256" key="11">
    <source>
        <dbReference type="ARBA" id="ARBA00023002"/>
    </source>
</evidence>
<feature type="domain" description="JmjN" evidence="17">
    <location>
        <begin position="17"/>
        <end position="58"/>
    </location>
</feature>
<evidence type="ECO:0000256" key="5">
    <source>
        <dbReference type="ARBA" id="ARBA00022723"/>
    </source>
</evidence>
<keyword evidence="6" id="KW-0677">Repeat</keyword>
<dbReference type="InterPro" id="IPR035896">
    <property type="entry name" value="AN1-like_Znf"/>
</dbReference>
<dbReference type="CDD" id="cd16100">
    <property type="entry name" value="ARID"/>
    <property type="match status" value="1"/>
</dbReference>
<reference evidence="19 20" key="1">
    <citation type="submission" date="2024-11" db="EMBL/GenBank/DDBJ databases">
        <title>Adaptive evolution of stress response genes in parasites aligns with host niche diversity.</title>
        <authorList>
            <person name="Hahn C."/>
            <person name="Resl P."/>
        </authorList>
    </citation>
    <scope>NUCLEOTIDE SEQUENCE [LARGE SCALE GENOMIC DNA]</scope>
    <source>
        <strain evidence="19">EGGRZ-B1_66</strain>
        <tissue evidence="19">Body</tissue>
    </source>
</reference>
<keyword evidence="12" id="KW-0408">Iron</keyword>
<evidence type="ECO:0000256" key="4">
    <source>
        <dbReference type="ARBA" id="ARBA00012902"/>
    </source>
</evidence>
<dbReference type="InterPro" id="IPR013637">
    <property type="entry name" value="Lys_sp_deMease-like_dom"/>
</dbReference>
<evidence type="ECO:0000256" key="2">
    <source>
        <dbReference type="ARBA" id="ARBA00004123"/>
    </source>
</evidence>
<evidence type="ECO:0000256" key="14">
    <source>
        <dbReference type="ARBA" id="ARBA00048734"/>
    </source>
</evidence>
<keyword evidence="9" id="KW-0156">Chromatin regulator</keyword>
<dbReference type="AlphaFoldDB" id="A0ABD2Q6Y1"/>
<dbReference type="PANTHER" id="PTHR10694:SF33">
    <property type="entry name" value="LYSINE-SPECIFIC DEMETHYLASE 5"/>
    <property type="match status" value="1"/>
</dbReference>
<dbReference type="Pfam" id="PF21323">
    <property type="entry name" value="KDM5_C-hel"/>
    <property type="match status" value="1"/>
</dbReference>
<feature type="compositionally biased region" description="Acidic residues" evidence="15">
    <location>
        <begin position="975"/>
        <end position="986"/>
    </location>
</feature>
<name>A0ABD2Q6Y1_9PLAT</name>
<evidence type="ECO:0000256" key="7">
    <source>
        <dbReference type="ARBA" id="ARBA00022771"/>
    </source>
</evidence>
<evidence type="ECO:0000259" key="17">
    <source>
        <dbReference type="PROSITE" id="PS51183"/>
    </source>
</evidence>
<keyword evidence="13" id="KW-0539">Nucleus</keyword>
<dbReference type="InterPro" id="IPR048615">
    <property type="entry name" value="KDM5_C-hel"/>
</dbReference>
<dbReference type="PROSITE" id="PS51184">
    <property type="entry name" value="JMJC"/>
    <property type="match status" value="1"/>
</dbReference>
<accession>A0ABD2Q6Y1</accession>
<evidence type="ECO:0000256" key="15">
    <source>
        <dbReference type="SAM" id="MobiDB-lite"/>
    </source>
</evidence>
<dbReference type="GO" id="GO:0008270">
    <property type="term" value="F:zinc ion binding"/>
    <property type="evidence" value="ECO:0007669"/>
    <property type="project" value="UniProtKB-KW"/>
</dbReference>
<dbReference type="Pfam" id="PF02375">
    <property type="entry name" value="JmjN"/>
    <property type="match status" value="1"/>
</dbReference>
<evidence type="ECO:0000256" key="12">
    <source>
        <dbReference type="ARBA" id="ARBA00023004"/>
    </source>
</evidence>
<comment type="subcellular location">
    <subcellularLocation>
        <location evidence="2">Nucleus</location>
    </subcellularLocation>
</comment>
<keyword evidence="20" id="KW-1185">Reference proteome</keyword>
<dbReference type="Pfam" id="PF08429">
    <property type="entry name" value="PLU-1"/>
    <property type="match status" value="1"/>
</dbReference>
<evidence type="ECO:0000259" key="16">
    <source>
        <dbReference type="PROSITE" id="PS51011"/>
    </source>
</evidence>
<dbReference type="InterPro" id="IPR004198">
    <property type="entry name" value="Znf_C5HC2"/>
</dbReference>
<dbReference type="Pfam" id="PF01388">
    <property type="entry name" value="ARID"/>
    <property type="match status" value="1"/>
</dbReference>
<dbReference type="Gene3D" id="1.10.150.60">
    <property type="entry name" value="ARID DNA-binding domain"/>
    <property type="match status" value="1"/>
</dbReference>
<comment type="catalytic activity">
    <reaction evidence="14">
        <text>N(6),N(6),N(6)-trimethyl-L-lysyl(4)-[histone H3] + 3 2-oxoglutarate + 3 O2 = L-lysyl(4)-[histone H3] + 3 formaldehyde + 3 succinate + 3 CO2</text>
        <dbReference type="Rhea" id="RHEA:60208"/>
        <dbReference type="Rhea" id="RHEA-COMP:15537"/>
        <dbReference type="Rhea" id="RHEA-COMP:15547"/>
        <dbReference type="ChEBI" id="CHEBI:15379"/>
        <dbReference type="ChEBI" id="CHEBI:16526"/>
        <dbReference type="ChEBI" id="CHEBI:16810"/>
        <dbReference type="ChEBI" id="CHEBI:16842"/>
        <dbReference type="ChEBI" id="CHEBI:29969"/>
        <dbReference type="ChEBI" id="CHEBI:30031"/>
        <dbReference type="ChEBI" id="CHEBI:61961"/>
        <dbReference type="EC" id="1.14.11.67"/>
    </reaction>
</comment>
<dbReference type="SUPFAM" id="SSF118310">
    <property type="entry name" value="AN1-like Zinc finger"/>
    <property type="match status" value="1"/>
</dbReference>
<dbReference type="Pfam" id="PF02928">
    <property type="entry name" value="zf-C5HC2"/>
    <property type="match status" value="1"/>
</dbReference>
<feature type="region of interest" description="Disordered" evidence="15">
    <location>
        <begin position="895"/>
        <end position="997"/>
    </location>
</feature>
<dbReference type="PANTHER" id="PTHR10694">
    <property type="entry name" value="LYSINE-SPECIFIC DEMETHYLASE"/>
    <property type="match status" value="1"/>
</dbReference>
<dbReference type="InterPro" id="IPR003347">
    <property type="entry name" value="JmjC_dom"/>
</dbReference>
<dbReference type="Pfam" id="PF02373">
    <property type="entry name" value="JmjC"/>
    <property type="match status" value="1"/>
</dbReference>
<dbReference type="InterPro" id="IPR001965">
    <property type="entry name" value="Znf_PHD"/>
</dbReference>
<dbReference type="EMBL" id="JBJKFK010000855">
    <property type="protein sequence ID" value="KAL3314992.1"/>
    <property type="molecule type" value="Genomic_DNA"/>
</dbReference>
<dbReference type="GO" id="GO:0034647">
    <property type="term" value="F:histone H3K4me/H3K4me2/H3K4me3 demethylase activity"/>
    <property type="evidence" value="ECO:0007669"/>
    <property type="project" value="UniProtKB-EC"/>
</dbReference>